<feature type="transmembrane region" description="Helical" evidence="6">
    <location>
        <begin position="288"/>
        <end position="308"/>
    </location>
</feature>
<evidence type="ECO:0000256" key="1">
    <source>
        <dbReference type="ARBA" id="ARBA00004141"/>
    </source>
</evidence>
<dbReference type="GO" id="GO:0016020">
    <property type="term" value="C:membrane"/>
    <property type="evidence" value="ECO:0007669"/>
    <property type="project" value="UniProtKB-SubCell"/>
</dbReference>
<feature type="region of interest" description="Disordered" evidence="5">
    <location>
        <begin position="77"/>
        <end position="110"/>
    </location>
</feature>
<feature type="compositionally biased region" description="Basic and acidic residues" evidence="5">
    <location>
        <begin position="1"/>
        <end position="29"/>
    </location>
</feature>
<proteinExistence type="predicted"/>
<feature type="region of interest" description="Disordered" evidence="5">
    <location>
        <begin position="1"/>
        <end position="57"/>
    </location>
</feature>
<dbReference type="AlphaFoldDB" id="A0A197K5R6"/>
<feature type="transmembrane region" description="Helical" evidence="6">
    <location>
        <begin position="165"/>
        <end position="189"/>
    </location>
</feature>
<dbReference type="GO" id="GO:0015179">
    <property type="term" value="F:L-amino acid transmembrane transporter activity"/>
    <property type="evidence" value="ECO:0007669"/>
    <property type="project" value="TreeGrafter"/>
</dbReference>
<evidence type="ECO:0000256" key="2">
    <source>
        <dbReference type="ARBA" id="ARBA00022692"/>
    </source>
</evidence>
<evidence type="ECO:0000256" key="3">
    <source>
        <dbReference type="ARBA" id="ARBA00022989"/>
    </source>
</evidence>
<dbReference type="Gene3D" id="1.20.1740.10">
    <property type="entry name" value="Amino acid/polyamine transporter I"/>
    <property type="match status" value="1"/>
</dbReference>
<feature type="transmembrane region" description="Helical" evidence="6">
    <location>
        <begin position="416"/>
        <end position="442"/>
    </location>
</feature>
<evidence type="ECO:0000313" key="7">
    <source>
        <dbReference type="EMBL" id="OAQ32820.1"/>
    </source>
</evidence>
<sequence>MSRITSDPDKGDPFNRDDSLELDRLDNNHNHQAAANRYQIDPLSDSSDSDNDDDLDAIDEHHTLTGKKEALLKKHLHTDDHHHHPTSSTSSDDSNLSQSHHHDTDTDTIDVHIIPLSSSEAIDRQRGDLQKNVTFSNGLTLVVGVIIGSGIFASPGPVFAYSKSVGVSLIIWFVSGLLAFAGSLCYAELGSAMPSSGGGEHAYLNHAFGSLPAFLFSWSSIALLKPAGNAIICVVFAEYVVNIVAQSSWDPTQPMRHWSNKLIAIACVLVLSGLNSISVSVGTRIQDVFTFIKVVTLLVIGIAGLVVLGQKSLSSHNFDHAFEGTSQPSLGDIALGLYSGLWAYDGWNNLNYVSSEMKNPTRDLPRVIFAGVPIVIIFYLLANTAYYAVLPEEVVMNTNTVAIDFGKQMFGSTGGVLFAICVACSCFGAANGSIFTGARVIYASAREGYLPKMFGKVSEKRRTPVAALGLQAVMTTIMILGGTFSTLVNFYSVAAWLFYLSSILGLLYLRYHEPNLKRPFKVWMVVPILFTFFGLFLFLMPFVQAPLESCLSMVIVLSGLPLWVVKELVSGNRGTRWQDLKEKVMHSFGIAPAGGRHERLAG</sequence>
<dbReference type="Pfam" id="PF13520">
    <property type="entry name" value="AA_permease_2"/>
    <property type="match status" value="1"/>
</dbReference>
<feature type="compositionally biased region" description="Low complexity" evidence="5">
    <location>
        <begin position="86"/>
        <end position="98"/>
    </location>
</feature>
<keyword evidence="4 6" id="KW-0472">Membrane</keyword>
<feature type="transmembrane region" description="Helical" evidence="6">
    <location>
        <begin position="261"/>
        <end position="282"/>
    </location>
</feature>
<feature type="transmembrane region" description="Helical" evidence="6">
    <location>
        <begin position="133"/>
        <end position="153"/>
    </location>
</feature>
<protein>
    <recommendedName>
        <fullName evidence="9">Amino acid transporter</fullName>
    </recommendedName>
</protein>
<dbReference type="InterPro" id="IPR002293">
    <property type="entry name" value="AA/rel_permease1"/>
</dbReference>
<dbReference type="InterPro" id="IPR050598">
    <property type="entry name" value="AminoAcid_Transporter"/>
</dbReference>
<evidence type="ECO:0000256" key="6">
    <source>
        <dbReference type="SAM" id="Phobius"/>
    </source>
</evidence>
<dbReference type="PANTHER" id="PTHR11785:SF512">
    <property type="entry name" value="SOBREMESA, ISOFORM B"/>
    <property type="match status" value="1"/>
</dbReference>
<keyword evidence="2 6" id="KW-0812">Transmembrane</keyword>
<evidence type="ECO:0000256" key="5">
    <source>
        <dbReference type="SAM" id="MobiDB-lite"/>
    </source>
</evidence>
<keyword evidence="8" id="KW-1185">Reference proteome</keyword>
<evidence type="ECO:0000256" key="4">
    <source>
        <dbReference type="ARBA" id="ARBA00023136"/>
    </source>
</evidence>
<feature type="compositionally biased region" description="Acidic residues" evidence="5">
    <location>
        <begin position="47"/>
        <end position="57"/>
    </location>
</feature>
<dbReference type="STRING" id="1314771.A0A197K5R6"/>
<evidence type="ECO:0008006" key="9">
    <source>
        <dbReference type="Google" id="ProtNLM"/>
    </source>
</evidence>
<dbReference type="Proteomes" id="UP000078512">
    <property type="component" value="Unassembled WGS sequence"/>
</dbReference>
<dbReference type="EMBL" id="KV442023">
    <property type="protein sequence ID" value="OAQ32820.1"/>
    <property type="molecule type" value="Genomic_DNA"/>
</dbReference>
<accession>A0A197K5R6</accession>
<organism evidence="7 8">
    <name type="scientific">Linnemannia elongata AG-77</name>
    <dbReference type="NCBI Taxonomy" id="1314771"/>
    <lineage>
        <taxon>Eukaryota</taxon>
        <taxon>Fungi</taxon>
        <taxon>Fungi incertae sedis</taxon>
        <taxon>Mucoromycota</taxon>
        <taxon>Mortierellomycotina</taxon>
        <taxon>Mortierellomycetes</taxon>
        <taxon>Mortierellales</taxon>
        <taxon>Mortierellaceae</taxon>
        <taxon>Linnemannia</taxon>
    </lineage>
</organism>
<feature type="transmembrane region" description="Helical" evidence="6">
    <location>
        <begin position="490"/>
        <end position="509"/>
    </location>
</feature>
<evidence type="ECO:0000313" key="8">
    <source>
        <dbReference type="Proteomes" id="UP000078512"/>
    </source>
</evidence>
<dbReference type="OrthoDB" id="5982228at2759"/>
<keyword evidence="3 6" id="KW-1133">Transmembrane helix</keyword>
<feature type="transmembrane region" description="Helical" evidence="6">
    <location>
        <begin position="463"/>
        <end position="484"/>
    </location>
</feature>
<reference evidence="7 8" key="1">
    <citation type="submission" date="2016-05" db="EMBL/GenBank/DDBJ databases">
        <title>Genome sequencing reveals origins of a unique bacterial endosymbiosis in the earliest lineages of terrestrial Fungi.</title>
        <authorList>
            <consortium name="DOE Joint Genome Institute"/>
            <person name="Uehling J."/>
            <person name="Gryganskyi A."/>
            <person name="Hameed K."/>
            <person name="Tschaplinski T."/>
            <person name="Misztal P."/>
            <person name="Wu S."/>
            <person name="Desiro A."/>
            <person name="Vande Pol N."/>
            <person name="Du Z.-Y."/>
            <person name="Zienkiewicz A."/>
            <person name="Zienkiewicz K."/>
            <person name="Morin E."/>
            <person name="Tisserant E."/>
            <person name="Splivallo R."/>
            <person name="Hainaut M."/>
            <person name="Henrissat B."/>
            <person name="Ohm R."/>
            <person name="Kuo A."/>
            <person name="Yan J."/>
            <person name="Lipzen A."/>
            <person name="Nolan M."/>
            <person name="Labutti K."/>
            <person name="Barry K."/>
            <person name="Goldstein A."/>
            <person name="Labbe J."/>
            <person name="Schadt C."/>
            <person name="Tuskan G."/>
            <person name="Grigoriev I."/>
            <person name="Martin F."/>
            <person name="Vilgalys R."/>
            <person name="Bonito G."/>
        </authorList>
    </citation>
    <scope>NUCLEOTIDE SEQUENCE [LARGE SCALE GENOMIC DNA]</scope>
    <source>
        <strain evidence="7 8">AG-77</strain>
    </source>
</reference>
<feature type="transmembrane region" description="Helical" evidence="6">
    <location>
        <begin position="367"/>
        <end position="389"/>
    </location>
</feature>
<feature type="transmembrane region" description="Helical" evidence="6">
    <location>
        <begin position="521"/>
        <end position="540"/>
    </location>
</feature>
<comment type="subcellular location">
    <subcellularLocation>
        <location evidence="1">Membrane</location>
        <topology evidence="1">Multi-pass membrane protein</topology>
    </subcellularLocation>
</comment>
<name>A0A197K5R6_9FUNG</name>
<gene>
    <name evidence="7" type="ORF">K457DRAFT_134929</name>
</gene>
<dbReference type="FunFam" id="1.20.1740.10:FF:000042">
    <property type="entry name" value="Similar to amino acid transporter"/>
    <property type="match status" value="1"/>
</dbReference>
<dbReference type="PANTHER" id="PTHR11785">
    <property type="entry name" value="AMINO ACID TRANSPORTER"/>
    <property type="match status" value="1"/>
</dbReference>